<feature type="compositionally biased region" description="Basic residues" evidence="1">
    <location>
        <begin position="124"/>
        <end position="143"/>
    </location>
</feature>
<feature type="region of interest" description="Disordered" evidence="1">
    <location>
        <begin position="29"/>
        <end position="76"/>
    </location>
</feature>
<sequence length="187" mass="21173">MCASSAGRRWWAGAISACPAATSSTRPACAPGSSASRPAPPAAWTCCGTRRRPPHPRPRHPTRRPPTCSRPSRRGRCPPWPSLSGPGWPVFRCFPRFSRCSSNFISTNNSSSNSSNNNQVRRQGQQHRRRQQQQRRGALRARVSRLPGQARLPRVAQQRHREWAPLSSYHPSFRYFCRPRLRCPRKA</sequence>
<reference evidence="2" key="1">
    <citation type="submission" date="2019-12" db="EMBL/GenBank/DDBJ databases">
        <title>An insight into the sialome of adult female Ixodes ricinus ticks feeding for 6 days.</title>
        <authorList>
            <person name="Perner J."/>
            <person name="Ribeiro J.M.C."/>
        </authorList>
    </citation>
    <scope>NUCLEOTIDE SEQUENCE</scope>
    <source>
        <strain evidence="2">Semi-engorged</strain>
        <tissue evidence="2">Salivary glands</tissue>
    </source>
</reference>
<accession>A0A6B0V0N4</accession>
<dbReference type="EMBL" id="GIFC01013389">
    <property type="protein sequence ID" value="MXU95472.1"/>
    <property type="molecule type" value="Transcribed_RNA"/>
</dbReference>
<feature type="compositionally biased region" description="Low complexity" evidence="1">
    <location>
        <begin position="107"/>
        <end position="123"/>
    </location>
</feature>
<feature type="compositionally biased region" description="Basic residues" evidence="1">
    <location>
        <begin position="49"/>
        <end position="63"/>
    </location>
</feature>
<feature type="compositionally biased region" description="Low complexity" evidence="1">
    <location>
        <begin position="29"/>
        <end position="48"/>
    </location>
</feature>
<evidence type="ECO:0000256" key="1">
    <source>
        <dbReference type="SAM" id="MobiDB-lite"/>
    </source>
</evidence>
<dbReference type="AlphaFoldDB" id="A0A6B0V0N4"/>
<protein>
    <submittedName>
        <fullName evidence="2">Putative secreted protein</fullName>
    </submittedName>
</protein>
<feature type="region of interest" description="Disordered" evidence="1">
    <location>
        <begin position="107"/>
        <end position="156"/>
    </location>
</feature>
<organism evidence="2">
    <name type="scientific">Ixodes ricinus</name>
    <name type="common">Common tick</name>
    <name type="synonym">Acarus ricinus</name>
    <dbReference type="NCBI Taxonomy" id="34613"/>
    <lineage>
        <taxon>Eukaryota</taxon>
        <taxon>Metazoa</taxon>
        <taxon>Ecdysozoa</taxon>
        <taxon>Arthropoda</taxon>
        <taxon>Chelicerata</taxon>
        <taxon>Arachnida</taxon>
        <taxon>Acari</taxon>
        <taxon>Parasitiformes</taxon>
        <taxon>Ixodida</taxon>
        <taxon>Ixodoidea</taxon>
        <taxon>Ixodidae</taxon>
        <taxon>Ixodinae</taxon>
        <taxon>Ixodes</taxon>
    </lineage>
</organism>
<name>A0A6B0V0N4_IXORI</name>
<evidence type="ECO:0000313" key="2">
    <source>
        <dbReference type="EMBL" id="MXU95472.1"/>
    </source>
</evidence>
<proteinExistence type="predicted"/>